<organism evidence="2 3">
    <name type="scientific">Candidatus Endonucleibacter bathymodioli</name>
    <dbReference type="NCBI Taxonomy" id="539814"/>
    <lineage>
        <taxon>Bacteria</taxon>
        <taxon>Pseudomonadati</taxon>
        <taxon>Pseudomonadota</taxon>
        <taxon>Gammaproteobacteria</taxon>
        <taxon>Oceanospirillales</taxon>
        <taxon>Endozoicomonadaceae</taxon>
        <taxon>Candidatus Endonucleibacter</taxon>
    </lineage>
</organism>
<accession>A0AA90NTM8</accession>
<feature type="domain" description="Transposase InsH N-terminal" evidence="1">
    <location>
        <begin position="16"/>
        <end position="81"/>
    </location>
</feature>
<reference evidence="2 3" key="1">
    <citation type="journal article" date="2023" name="bioRxiv">
        <title>An intranuclear bacterial parasite of deep-sea mussels expresses apoptosis inhibitors acquired from its host.</title>
        <authorList>
            <person name="Gonzalez Porras M.A."/>
            <person name="Assie A."/>
            <person name="Tietjen M."/>
            <person name="Violette M."/>
            <person name="Kleiner M."/>
            <person name="Gruber-Vodicka H."/>
            <person name="Dubilier N."/>
            <person name="Leisch N."/>
        </authorList>
    </citation>
    <scope>NUCLEOTIDE SEQUENCE [LARGE SCALE GENOMIC DNA]</scope>
    <source>
        <strain evidence="2">IAP13</strain>
    </source>
</reference>
<sequence length="84" mass="9754">MSPQLSSTENSFVNKRQKLHKEELRAEIEKLVSCHRITTVIDPFYSKQKWQTTSSSESMIRTNFLQQLYSLSDKVLEDALYGIA</sequence>
<dbReference type="Pfam" id="PF05598">
    <property type="entry name" value="DUF772"/>
    <property type="match status" value="1"/>
</dbReference>
<dbReference type="Proteomes" id="UP001178148">
    <property type="component" value="Unassembled WGS sequence"/>
</dbReference>
<evidence type="ECO:0000313" key="2">
    <source>
        <dbReference type="EMBL" id="MDP0589115.1"/>
    </source>
</evidence>
<comment type="caution">
    <text evidence="2">The sequence shown here is derived from an EMBL/GenBank/DDBJ whole genome shotgun (WGS) entry which is preliminary data.</text>
</comment>
<gene>
    <name evidence="2" type="ORF">QS748_07930</name>
</gene>
<dbReference type="InterPro" id="IPR008490">
    <property type="entry name" value="Transposase_InsH_N"/>
</dbReference>
<name>A0AA90NTM8_9GAMM</name>
<dbReference type="EMBL" id="JASXSV010000010">
    <property type="protein sequence ID" value="MDP0589115.1"/>
    <property type="molecule type" value="Genomic_DNA"/>
</dbReference>
<protein>
    <recommendedName>
        <fullName evidence="1">Transposase InsH N-terminal domain-containing protein</fullName>
    </recommendedName>
</protein>
<proteinExistence type="predicted"/>
<keyword evidence="3" id="KW-1185">Reference proteome</keyword>
<evidence type="ECO:0000259" key="1">
    <source>
        <dbReference type="Pfam" id="PF05598"/>
    </source>
</evidence>
<dbReference type="AlphaFoldDB" id="A0AA90NTM8"/>
<evidence type="ECO:0000313" key="3">
    <source>
        <dbReference type="Proteomes" id="UP001178148"/>
    </source>
</evidence>